<dbReference type="NCBIfam" id="NF004674">
    <property type="entry name" value="PRK06018.1"/>
    <property type="match status" value="1"/>
</dbReference>
<dbReference type="Gene3D" id="3.30.300.30">
    <property type="match status" value="1"/>
</dbReference>
<comment type="caution">
    <text evidence="3">The sequence shown here is derived from an EMBL/GenBank/DDBJ whole genome shotgun (WGS) entry which is preliminary data.</text>
</comment>
<dbReference type="InterPro" id="IPR000873">
    <property type="entry name" value="AMP-dep_synth/lig_dom"/>
</dbReference>
<dbReference type="PROSITE" id="PS00455">
    <property type="entry name" value="AMP_BINDING"/>
    <property type="match status" value="1"/>
</dbReference>
<proteinExistence type="predicted"/>
<dbReference type="PANTHER" id="PTHR43767:SF11">
    <property type="entry name" value="MEDIUM-CHAIN-FATTY-ACID--COA LIGASE"/>
    <property type="match status" value="1"/>
</dbReference>
<dbReference type="EMBL" id="JAINVV010000009">
    <property type="protein sequence ID" value="MBY8824517.1"/>
    <property type="molecule type" value="Genomic_DNA"/>
</dbReference>
<evidence type="ECO:0000313" key="3">
    <source>
        <dbReference type="EMBL" id="MBY8824517.1"/>
    </source>
</evidence>
<dbReference type="RefSeq" id="WP_222991619.1">
    <property type="nucleotide sequence ID" value="NZ_JAINVV010000009.1"/>
</dbReference>
<reference evidence="3 4" key="1">
    <citation type="submission" date="2021-08" db="EMBL/GenBank/DDBJ databases">
        <authorList>
            <person name="Tuo L."/>
        </authorList>
    </citation>
    <scope>NUCLEOTIDE SEQUENCE [LARGE SCALE GENOMIC DNA]</scope>
    <source>
        <strain evidence="3 4">JCM 31229</strain>
    </source>
</reference>
<dbReference type="Proteomes" id="UP000706039">
    <property type="component" value="Unassembled WGS sequence"/>
</dbReference>
<dbReference type="EC" id="6.2.1.3" evidence="3"/>
<keyword evidence="3" id="KW-0436">Ligase</keyword>
<keyword evidence="4" id="KW-1185">Reference proteome</keyword>
<feature type="domain" description="AMP-binding enzyme C-terminal" evidence="2">
    <location>
        <begin position="449"/>
        <end position="524"/>
    </location>
</feature>
<organism evidence="3 4">
    <name type="scientific">Sphingomonas colocasiae</name>
    <dbReference type="NCBI Taxonomy" id="1848973"/>
    <lineage>
        <taxon>Bacteria</taxon>
        <taxon>Pseudomonadati</taxon>
        <taxon>Pseudomonadota</taxon>
        <taxon>Alphaproteobacteria</taxon>
        <taxon>Sphingomonadales</taxon>
        <taxon>Sphingomonadaceae</taxon>
        <taxon>Sphingomonas</taxon>
    </lineage>
</organism>
<dbReference type="InterPro" id="IPR020845">
    <property type="entry name" value="AMP-binding_CS"/>
</dbReference>
<dbReference type="NCBIfam" id="NF004837">
    <property type="entry name" value="PRK06187.1"/>
    <property type="match status" value="1"/>
</dbReference>
<evidence type="ECO:0000313" key="4">
    <source>
        <dbReference type="Proteomes" id="UP000706039"/>
    </source>
</evidence>
<evidence type="ECO:0000259" key="2">
    <source>
        <dbReference type="Pfam" id="PF13193"/>
    </source>
</evidence>
<evidence type="ECO:0000259" key="1">
    <source>
        <dbReference type="Pfam" id="PF00501"/>
    </source>
</evidence>
<dbReference type="Pfam" id="PF13193">
    <property type="entry name" value="AMP-binding_C"/>
    <property type="match status" value="1"/>
</dbReference>
<dbReference type="InterPro" id="IPR050237">
    <property type="entry name" value="ATP-dep_AMP-bd_enzyme"/>
</dbReference>
<gene>
    <name evidence="3" type="ORF">K7G82_19585</name>
</gene>
<dbReference type="CDD" id="cd12119">
    <property type="entry name" value="ttLC_FACS_AlkK_like"/>
    <property type="match status" value="1"/>
</dbReference>
<dbReference type="GO" id="GO:0004467">
    <property type="term" value="F:long-chain fatty acid-CoA ligase activity"/>
    <property type="evidence" value="ECO:0007669"/>
    <property type="project" value="UniProtKB-EC"/>
</dbReference>
<sequence>MRGLMQDWPLTVDRIIDHAADWDGDRPVICRGGNGDILRTDYAAIGIRARRLSAALAALGIGRGDRVATMAWNNARHLEGWFAIMGMGAICHTLNPRLFAEQLRYIIGHAGDRAILVDPCFQPLLAELLGSMDWRGIVIILGDEAEIDAALLPDAIAVETLIAAAEATDARWGGFDEQTACALCYTSGTTGNPKGVLYSHRSTVIHMLMTLQPDVFGLSITDVAMPIVPMYHANGWGMPLSTAAIGCKLVLPGAQLDGASLHALIESEGVTFSAAVPTVWQGLLHHLDQTGGRLTSLKRVIIGGAALPESIVRRLREHGVETVQGWGMTETSPIGTHAKLTPAIAAMPFDDQLPFRLKQGRPPFGIELKIADDAGARLPHDGTTPGRLHVRGPTVSSGYLGGEAGAILDDDGYFDTGDIATIDGQGYMAIVDRAKDVIKSGGEWISSIEIENIASGHPKVAHCAVIGVPHPRWDERPLLVAALHPGEKAEADEILAVLDGRIARWWMPDAVAFIEAMPLGATGKIDKKALRVRFAAFPETERNMADGA</sequence>
<dbReference type="SUPFAM" id="SSF56801">
    <property type="entry name" value="Acetyl-CoA synthetase-like"/>
    <property type="match status" value="1"/>
</dbReference>
<protein>
    <submittedName>
        <fullName evidence="3">Long-chain-fatty-acid--CoA ligase</fullName>
        <ecNumber evidence="3">6.2.1.3</ecNumber>
    </submittedName>
</protein>
<dbReference type="Pfam" id="PF00501">
    <property type="entry name" value="AMP-binding"/>
    <property type="match status" value="1"/>
</dbReference>
<dbReference type="Gene3D" id="3.40.50.12780">
    <property type="entry name" value="N-terminal domain of ligase-like"/>
    <property type="match status" value="1"/>
</dbReference>
<accession>A0ABS7PT44</accession>
<feature type="domain" description="AMP-dependent synthetase/ligase" evidence="1">
    <location>
        <begin position="19"/>
        <end position="400"/>
    </location>
</feature>
<dbReference type="InterPro" id="IPR042099">
    <property type="entry name" value="ANL_N_sf"/>
</dbReference>
<dbReference type="InterPro" id="IPR045851">
    <property type="entry name" value="AMP-bd_C_sf"/>
</dbReference>
<dbReference type="PANTHER" id="PTHR43767">
    <property type="entry name" value="LONG-CHAIN-FATTY-ACID--COA LIGASE"/>
    <property type="match status" value="1"/>
</dbReference>
<name>A0ABS7PT44_9SPHN</name>
<dbReference type="InterPro" id="IPR025110">
    <property type="entry name" value="AMP-bd_C"/>
</dbReference>